<dbReference type="CDD" id="cd16449">
    <property type="entry name" value="RING-HC"/>
    <property type="match status" value="1"/>
</dbReference>
<dbReference type="PANTHER" id="PTHR47156:SF10">
    <property type="entry name" value="E3 UBIQUITIN-PROTEIN LIGASE TRIM-21-RELATED"/>
    <property type="match status" value="1"/>
</dbReference>
<organism evidence="7 8">
    <name type="scientific">[Myrmecia] bisecta</name>
    <dbReference type="NCBI Taxonomy" id="41462"/>
    <lineage>
        <taxon>Eukaryota</taxon>
        <taxon>Viridiplantae</taxon>
        <taxon>Chlorophyta</taxon>
        <taxon>core chlorophytes</taxon>
        <taxon>Trebouxiophyceae</taxon>
        <taxon>Trebouxiales</taxon>
        <taxon>Trebouxiaceae</taxon>
        <taxon>Myrmecia</taxon>
    </lineage>
</organism>
<evidence type="ECO:0000256" key="3">
    <source>
        <dbReference type="ARBA" id="ARBA00022833"/>
    </source>
</evidence>
<dbReference type="PROSITE" id="PS00518">
    <property type="entry name" value="ZF_RING_1"/>
    <property type="match status" value="1"/>
</dbReference>
<dbReference type="InterPro" id="IPR017907">
    <property type="entry name" value="Znf_RING_CS"/>
</dbReference>
<gene>
    <name evidence="7" type="ORF">WJX72_011045</name>
</gene>
<evidence type="ECO:0000256" key="5">
    <source>
        <dbReference type="SAM" id="MobiDB-lite"/>
    </source>
</evidence>
<dbReference type="GO" id="GO:0008270">
    <property type="term" value="F:zinc ion binding"/>
    <property type="evidence" value="ECO:0007669"/>
    <property type="project" value="UniProtKB-KW"/>
</dbReference>
<feature type="compositionally biased region" description="Low complexity" evidence="5">
    <location>
        <begin position="190"/>
        <end position="206"/>
    </location>
</feature>
<comment type="caution">
    <text evidence="7">The sequence shown here is derived from an EMBL/GenBank/DDBJ whole genome shotgun (WGS) entry which is preliminary data.</text>
</comment>
<feature type="compositionally biased region" description="Polar residues" evidence="5">
    <location>
        <begin position="219"/>
        <end position="231"/>
    </location>
</feature>
<dbReference type="PROSITE" id="PS50089">
    <property type="entry name" value="ZF_RING_2"/>
    <property type="match status" value="1"/>
</dbReference>
<dbReference type="InterPro" id="IPR052667">
    <property type="entry name" value="E3_ubiquitin-ligase_RING"/>
</dbReference>
<dbReference type="InterPro" id="IPR013083">
    <property type="entry name" value="Znf_RING/FYVE/PHD"/>
</dbReference>
<evidence type="ECO:0000256" key="1">
    <source>
        <dbReference type="ARBA" id="ARBA00022723"/>
    </source>
</evidence>
<evidence type="ECO:0000313" key="8">
    <source>
        <dbReference type="Proteomes" id="UP001489004"/>
    </source>
</evidence>
<dbReference type="EMBL" id="JALJOR010000001">
    <property type="protein sequence ID" value="KAK9830330.1"/>
    <property type="molecule type" value="Genomic_DNA"/>
</dbReference>
<dbReference type="AlphaFoldDB" id="A0AAW1R9U1"/>
<keyword evidence="2 4" id="KW-0863">Zinc-finger</keyword>
<dbReference type="SMART" id="SM00184">
    <property type="entry name" value="RING"/>
    <property type="match status" value="1"/>
</dbReference>
<evidence type="ECO:0000313" key="7">
    <source>
        <dbReference type="EMBL" id="KAK9830330.1"/>
    </source>
</evidence>
<feature type="region of interest" description="Disordered" evidence="5">
    <location>
        <begin position="123"/>
        <end position="231"/>
    </location>
</feature>
<dbReference type="InterPro" id="IPR001841">
    <property type="entry name" value="Znf_RING"/>
</dbReference>
<evidence type="ECO:0000256" key="2">
    <source>
        <dbReference type="ARBA" id="ARBA00022771"/>
    </source>
</evidence>
<keyword evidence="8" id="KW-1185">Reference proteome</keyword>
<proteinExistence type="predicted"/>
<evidence type="ECO:0000256" key="4">
    <source>
        <dbReference type="PROSITE-ProRule" id="PRU00175"/>
    </source>
</evidence>
<keyword evidence="3" id="KW-0862">Zinc</keyword>
<sequence>MSQCLVCFETFNDASKLTVPRVYTCCGHSFCTRCVRRLLRRGCRSCPECRTKLGRRQRHVDDFPKNYALLMMIEEQAQHMREAHSATAAPAMPSWPVQPPATLTVSVASIPGGLRNVLTQAPASAPSPCVNTPLGRSPHTHSLRSHASTPSSLRSDETMADFDEASPAAPDTPDPHGRQSTTAQASPCPAADLQQKLLQAQHWQQQPATGHLTRHRSRMSSAHGQDMSACQ</sequence>
<dbReference type="Pfam" id="PF13923">
    <property type="entry name" value="zf-C3HC4_2"/>
    <property type="match status" value="1"/>
</dbReference>
<protein>
    <recommendedName>
        <fullName evidence="6">RING-type domain-containing protein</fullName>
    </recommendedName>
</protein>
<keyword evidence="1" id="KW-0479">Metal-binding</keyword>
<dbReference type="Gene3D" id="3.30.40.10">
    <property type="entry name" value="Zinc/RING finger domain, C3HC4 (zinc finger)"/>
    <property type="match status" value="1"/>
</dbReference>
<dbReference type="SUPFAM" id="SSF57850">
    <property type="entry name" value="RING/U-box"/>
    <property type="match status" value="1"/>
</dbReference>
<evidence type="ECO:0000259" key="6">
    <source>
        <dbReference type="PROSITE" id="PS50089"/>
    </source>
</evidence>
<feature type="domain" description="RING-type" evidence="6">
    <location>
        <begin position="4"/>
        <end position="50"/>
    </location>
</feature>
<dbReference type="Proteomes" id="UP001489004">
    <property type="component" value="Unassembled WGS sequence"/>
</dbReference>
<accession>A0AAW1R9U1</accession>
<name>A0AAW1R9U1_9CHLO</name>
<reference evidence="7 8" key="1">
    <citation type="journal article" date="2024" name="Nat. Commun.">
        <title>Phylogenomics reveals the evolutionary origins of lichenization in chlorophyte algae.</title>
        <authorList>
            <person name="Puginier C."/>
            <person name="Libourel C."/>
            <person name="Otte J."/>
            <person name="Skaloud P."/>
            <person name="Haon M."/>
            <person name="Grisel S."/>
            <person name="Petersen M."/>
            <person name="Berrin J.G."/>
            <person name="Delaux P.M."/>
            <person name="Dal Grande F."/>
            <person name="Keller J."/>
        </authorList>
    </citation>
    <scope>NUCLEOTIDE SEQUENCE [LARGE SCALE GENOMIC DNA]</scope>
    <source>
        <strain evidence="7 8">SAG 2043</strain>
    </source>
</reference>
<dbReference type="PANTHER" id="PTHR47156">
    <property type="entry name" value="PROTEIN CBG20824"/>
    <property type="match status" value="1"/>
</dbReference>